<dbReference type="PROSITE" id="PS00018">
    <property type="entry name" value="EF_HAND_1"/>
    <property type="match status" value="3"/>
</dbReference>
<evidence type="ECO:0000259" key="5">
    <source>
        <dbReference type="PROSITE" id="PS50222"/>
    </source>
</evidence>
<evidence type="ECO:0000313" key="7">
    <source>
        <dbReference type="Proteomes" id="UP000317171"/>
    </source>
</evidence>
<dbReference type="PANTHER" id="PTHR10827">
    <property type="entry name" value="RETICULOCALBIN"/>
    <property type="match status" value="1"/>
</dbReference>
<feature type="region of interest" description="Disordered" evidence="3">
    <location>
        <begin position="216"/>
        <end position="287"/>
    </location>
</feature>
<feature type="compositionally biased region" description="Polar residues" evidence="3">
    <location>
        <begin position="31"/>
        <end position="46"/>
    </location>
</feature>
<dbReference type="KEGG" id="gaz:Pan241w_30110"/>
<feature type="domain" description="EF-hand" evidence="5">
    <location>
        <begin position="55"/>
        <end position="90"/>
    </location>
</feature>
<feature type="compositionally biased region" description="Basic and acidic residues" evidence="3">
    <location>
        <begin position="244"/>
        <end position="277"/>
    </location>
</feature>
<dbReference type="GO" id="GO:0005509">
    <property type="term" value="F:calcium ion binding"/>
    <property type="evidence" value="ECO:0007669"/>
    <property type="project" value="InterPro"/>
</dbReference>
<proteinExistence type="predicted"/>
<keyword evidence="7" id="KW-1185">Reference proteome</keyword>
<dbReference type="InterPro" id="IPR011992">
    <property type="entry name" value="EF-hand-dom_pair"/>
</dbReference>
<keyword evidence="1" id="KW-0479">Metal-binding</keyword>
<feature type="chain" id="PRO_5021849283" evidence="4">
    <location>
        <begin position="23"/>
        <end position="443"/>
    </location>
</feature>
<name>A0A517RGB3_9PLAN</name>
<keyword evidence="4" id="KW-0732">Signal</keyword>
<feature type="region of interest" description="Disordered" evidence="3">
    <location>
        <begin position="82"/>
        <end position="106"/>
    </location>
</feature>
<dbReference type="InterPro" id="IPR018247">
    <property type="entry name" value="EF_Hand_1_Ca_BS"/>
</dbReference>
<accession>A0A517RGB3</accession>
<feature type="region of interest" description="Disordered" evidence="3">
    <location>
        <begin position="25"/>
        <end position="48"/>
    </location>
</feature>
<dbReference type="PANTHER" id="PTHR10827:SF98">
    <property type="entry name" value="45 KDA CALCIUM-BINDING PROTEIN"/>
    <property type="match status" value="1"/>
</dbReference>
<dbReference type="Proteomes" id="UP000317171">
    <property type="component" value="Chromosome"/>
</dbReference>
<dbReference type="RefSeq" id="WP_198000525.1">
    <property type="nucleotide sequence ID" value="NZ_CP036269.1"/>
</dbReference>
<feature type="region of interest" description="Disordered" evidence="3">
    <location>
        <begin position="157"/>
        <end position="177"/>
    </location>
</feature>
<dbReference type="SUPFAM" id="SSF47473">
    <property type="entry name" value="EF-hand"/>
    <property type="match status" value="2"/>
</dbReference>
<protein>
    <submittedName>
        <fullName evidence="6">Transaldolase/EF-hand domain-containing protein</fullName>
    </submittedName>
</protein>
<dbReference type="InterPro" id="IPR002048">
    <property type="entry name" value="EF_hand_dom"/>
</dbReference>
<evidence type="ECO:0000256" key="3">
    <source>
        <dbReference type="SAM" id="MobiDB-lite"/>
    </source>
</evidence>
<organism evidence="6 7">
    <name type="scientific">Gimesia alba</name>
    <dbReference type="NCBI Taxonomy" id="2527973"/>
    <lineage>
        <taxon>Bacteria</taxon>
        <taxon>Pseudomonadati</taxon>
        <taxon>Planctomycetota</taxon>
        <taxon>Planctomycetia</taxon>
        <taxon>Planctomycetales</taxon>
        <taxon>Planctomycetaceae</taxon>
        <taxon>Gimesia</taxon>
    </lineage>
</organism>
<sequence precursor="true">MKRTYQCLTLLTLLGFTVNHLAAAPEKDESPSQNIFQQLDKNSDGTVTAEEVPEEKERFFDHLIRMGDQNKDGKLTKAEFEAGLKKEDQKFPAGEGPDRNRGPRNFDYKMFLSRLDRNGDKKISKEELPEPLRARMEPLFQRLNKDEISLDEFEKFGNRFRGNRPPGNRPSKPGAMSEGAQRFFNMLDTNQDGKLTLDEAPERGKRILKSILEKSGKGEDAELTKEEFQKGLAAFRPDRRRPGRKDDKEMKRPEMQKDTERRADRSSGRSPKRRELPEEAQQFFERLDTNKDGKLTLEEAPIRGKLFVRQLLDKSGKGADDELTKEEFKNEFTSFRPDQRRPSREKDNEMKRPQMRDQAKNQPSDSTRRRPGSNFFRTVDLDNDGKLSKYELNHIDRVFDRLDRNRNGYLELDEVVGQRRGRINPVRIENGIQKTKLKLETEK</sequence>
<reference evidence="6 7" key="1">
    <citation type="submission" date="2019-02" db="EMBL/GenBank/DDBJ databases">
        <title>Deep-cultivation of Planctomycetes and their phenomic and genomic characterization uncovers novel biology.</title>
        <authorList>
            <person name="Wiegand S."/>
            <person name="Jogler M."/>
            <person name="Boedeker C."/>
            <person name="Pinto D."/>
            <person name="Vollmers J."/>
            <person name="Rivas-Marin E."/>
            <person name="Kohn T."/>
            <person name="Peeters S.H."/>
            <person name="Heuer A."/>
            <person name="Rast P."/>
            <person name="Oberbeckmann S."/>
            <person name="Bunk B."/>
            <person name="Jeske O."/>
            <person name="Meyerdierks A."/>
            <person name="Storesund J.E."/>
            <person name="Kallscheuer N."/>
            <person name="Luecker S."/>
            <person name="Lage O.M."/>
            <person name="Pohl T."/>
            <person name="Merkel B.J."/>
            <person name="Hornburger P."/>
            <person name="Mueller R.-W."/>
            <person name="Bruemmer F."/>
            <person name="Labrenz M."/>
            <person name="Spormann A.M."/>
            <person name="Op den Camp H."/>
            <person name="Overmann J."/>
            <person name="Amann R."/>
            <person name="Jetten M.S.M."/>
            <person name="Mascher T."/>
            <person name="Medema M.H."/>
            <person name="Devos D.P."/>
            <person name="Kaster A.-K."/>
            <person name="Ovreas L."/>
            <person name="Rohde M."/>
            <person name="Galperin M.Y."/>
            <person name="Jogler C."/>
        </authorList>
    </citation>
    <scope>NUCLEOTIDE SEQUENCE [LARGE SCALE GENOMIC DNA]</scope>
    <source>
        <strain evidence="6 7">Pan241w</strain>
    </source>
</reference>
<evidence type="ECO:0000313" key="6">
    <source>
        <dbReference type="EMBL" id="QDT42916.1"/>
    </source>
</evidence>
<feature type="compositionally biased region" description="Basic and acidic residues" evidence="3">
    <location>
        <begin position="337"/>
        <end position="359"/>
    </location>
</feature>
<feature type="domain" description="EF-hand" evidence="5">
    <location>
        <begin position="390"/>
        <end position="425"/>
    </location>
</feature>
<feature type="region of interest" description="Disordered" evidence="3">
    <location>
        <begin position="317"/>
        <end position="380"/>
    </location>
</feature>
<feature type="compositionally biased region" description="Basic and acidic residues" evidence="3">
    <location>
        <begin position="216"/>
        <end position="229"/>
    </location>
</feature>
<keyword evidence="2" id="KW-0677">Repeat</keyword>
<gene>
    <name evidence="6" type="ORF">Pan241w_30110</name>
</gene>
<feature type="compositionally biased region" description="Basic and acidic residues" evidence="3">
    <location>
        <begin position="317"/>
        <end position="330"/>
    </location>
</feature>
<feature type="signal peptide" evidence="4">
    <location>
        <begin position="1"/>
        <end position="22"/>
    </location>
</feature>
<evidence type="ECO:0000256" key="1">
    <source>
        <dbReference type="ARBA" id="ARBA00022723"/>
    </source>
</evidence>
<dbReference type="EMBL" id="CP036269">
    <property type="protein sequence ID" value="QDT42916.1"/>
    <property type="molecule type" value="Genomic_DNA"/>
</dbReference>
<evidence type="ECO:0000256" key="2">
    <source>
        <dbReference type="ARBA" id="ARBA00022737"/>
    </source>
</evidence>
<evidence type="ECO:0000256" key="4">
    <source>
        <dbReference type="SAM" id="SignalP"/>
    </source>
</evidence>
<dbReference type="SMART" id="SM00054">
    <property type="entry name" value="EFh"/>
    <property type="match status" value="5"/>
</dbReference>
<dbReference type="Pfam" id="PF13202">
    <property type="entry name" value="EF-hand_5"/>
    <property type="match status" value="6"/>
</dbReference>
<dbReference type="PROSITE" id="PS50222">
    <property type="entry name" value="EF_HAND_2"/>
    <property type="match status" value="2"/>
</dbReference>
<dbReference type="AlphaFoldDB" id="A0A517RGB3"/>
<dbReference type="Gene3D" id="1.10.238.10">
    <property type="entry name" value="EF-hand"/>
    <property type="match status" value="4"/>
</dbReference>
<feature type="compositionally biased region" description="Low complexity" evidence="3">
    <location>
        <begin position="159"/>
        <end position="170"/>
    </location>
</feature>